<name>A0A0C9LWX0_9FUNG</name>
<accession>A0A0C9LWX0</accession>
<dbReference type="InterPro" id="IPR052945">
    <property type="entry name" value="Mitotic_Regulator"/>
</dbReference>
<dbReference type="STRING" id="91626.A0A0C9LWX0"/>
<dbReference type="InterPro" id="IPR006597">
    <property type="entry name" value="Sel1-like"/>
</dbReference>
<keyword evidence="2" id="KW-1185">Reference proteome</keyword>
<proteinExistence type="predicted"/>
<dbReference type="Proteomes" id="UP000053815">
    <property type="component" value="Unassembled WGS sequence"/>
</dbReference>
<dbReference type="Gene3D" id="1.25.40.10">
    <property type="entry name" value="Tetratricopeptide repeat domain"/>
    <property type="match status" value="2"/>
</dbReference>
<dbReference type="SMART" id="SM00671">
    <property type="entry name" value="SEL1"/>
    <property type="match status" value="7"/>
</dbReference>
<dbReference type="Pfam" id="PF08238">
    <property type="entry name" value="Sel1"/>
    <property type="match status" value="7"/>
</dbReference>
<evidence type="ECO:0000313" key="2">
    <source>
        <dbReference type="Proteomes" id="UP000053815"/>
    </source>
</evidence>
<dbReference type="AlphaFoldDB" id="A0A0C9LWX0"/>
<evidence type="ECO:0000313" key="1">
    <source>
        <dbReference type="EMBL" id="GAN09260.1"/>
    </source>
</evidence>
<dbReference type="EMBL" id="DF836543">
    <property type="protein sequence ID" value="GAN09260.1"/>
    <property type="molecule type" value="Genomic_DNA"/>
</dbReference>
<protein>
    <submittedName>
        <fullName evidence="1">Sel1 domain-containing protein repeat-containing protein</fullName>
    </submittedName>
</protein>
<dbReference type="OrthoDB" id="2253126at2759"/>
<organism evidence="1">
    <name type="scientific">Mucor ambiguus</name>
    <dbReference type="NCBI Taxonomy" id="91626"/>
    <lineage>
        <taxon>Eukaryota</taxon>
        <taxon>Fungi</taxon>
        <taxon>Fungi incertae sedis</taxon>
        <taxon>Mucoromycota</taxon>
        <taxon>Mucoromycotina</taxon>
        <taxon>Mucoromycetes</taxon>
        <taxon>Mucorales</taxon>
        <taxon>Mucorineae</taxon>
        <taxon>Mucoraceae</taxon>
        <taxon>Mucor</taxon>
    </lineage>
</organism>
<sequence length="364" mass="40990">MIKSFFLKKAFDKKEDVVSSTLKKQALQGNAQAQYALGKKCITVKDEISDYDRSIALDWFQKAAESGHGAAQHELALAYQHGLGTPHNPVRALQWFTESATTHDYGDAQYQLGTLYYYGICGVPQDYAMTYQWFLKASNNLNSTSSSLGAAQNSLGFLYQRGWGVEQDYHQALQWFIKAASNNNSNAQNQLGVYHKKGLGGLQRDHRLAFEWYSKSAKNGNSSGQCNLAWMYYDGNGTKQDYVKSIKWFLMAADNHSHDAQLQVGVMYLNGLGVKPDNMMALNYLTLAIENGNQHAQEYKDYLSGLLDNEKVETSAADFNNITMTHKKSMSMDNTIHLYTNGAPSRIPKHHSHHVYTSNKTRQF</sequence>
<dbReference type="SUPFAM" id="SSF81901">
    <property type="entry name" value="HCP-like"/>
    <property type="match status" value="2"/>
</dbReference>
<reference evidence="1" key="1">
    <citation type="submission" date="2014-09" db="EMBL/GenBank/DDBJ databases">
        <title>Draft genome sequence of an oleaginous Mucoromycotina fungus Mucor ambiguus NBRC6742.</title>
        <authorList>
            <person name="Takeda I."/>
            <person name="Yamane N."/>
            <person name="Morita T."/>
            <person name="Tamano K."/>
            <person name="Machida M."/>
            <person name="Baker S."/>
            <person name="Koike H."/>
        </authorList>
    </citation>
    <scope>NUCLEOTIDE SEQUENCE</scope>
    <source>
        <strain evidence="1">NBRC 6742</strain>
    </source>
</reference>
<gene>
    <name evidence="1" type="ORF">MAM1_0254d08785</name>
</gene>
<dbReference type="PANTHER" id="PTHR43628">
    <property type="entry name" value="ACTIVATOR OF C KINASE PROTEIN 1-RELATED"/>
    <property type="match status" value="1"/>
</dbReference>
<dbReference type="PANTHER" id="PTHR43628:SF1">
    <property type="entry name" value="CHITIN SYNTHASE REGULATORY FACTOR 2-RELATED"/>
    <property type="match status" value="1"/>
</dbReference>
<dbReference type="InterPro" id="IPR011990">
    <property type="entry name" value="TPR-like_helical_dom_sf"/>
</dbReference>